<dbReference type="STRING" id="1441095.AM592_01415"/>
<organism evidence="2 3">
    <name type="scientific">Bacillus gobiensis</name>
    <dbReference type="NCBI Taxonomy" id="1441095"/>
    <lineage>
        <taxon>Bacteria</taxon>
        <taxon>Bacillati</taxon>
        <taxon>Bacillota</taxon>
        <taxon>Bacilli</taxon>
        <taxon>Bacillales</taxon>
        <taxon>Bacillaceae</taxon>
        <taxon>Bacillus</taxon>
    </lineage>
</organism>
<sequence length="85" mass="9980">MAVFEELVGRQMKIMDKLLALQSDIERCQEFEKTLTALGEMEELEALQKEIACKKRELDEIQELFQKQTKQVIMTFQKLEEPSSL</sequence>
<reference evidence="2 3" key="2">
    <citation type="journal article" date="2016" name="Int. J. Syst. Evol. Microbiol.">
        <title>Bacillus gobiensis sp. nov., isolated from a soil sample.</title>
        <authorList>
            <person name="Liu B."/>
            <person name="Liu G.H."/>
            <person name="Cetin S."/>
            <person name="Schumann P."/>
            <person name="Pan Z.Z."/>
            <person name="Chen Q.Q."/>
        </authorList>
    </citation>
    <scope>NUCLEOTIDE SEQUENCE [LARGE SCALE GENOMIC DNA]</scope>
    <source>
        <strain evidence="2 3">FJAT-4402</strain>
    </source>
</reference>
<dbReference type="OrthoDB" id="2942102at2"/>
<dbReference type="InterPro" id="IPR025572">
    <property type="entry name" value="YgaB"/>
</dbReference>
<dbReference type="Pfam" id="PF14182">
    <property type="entry name" value="YgaB"/>
    <property type="match status" value="1"/>
</dbReference>
<name>A0A0M3R8W9_9BACI</name>
<gene>
    <name evidence="2" type="ORF">AM592_01415</name>
</gene>
<feature type="coiled-coil region" evidence="1">
    <location>
        <begin position="37"/>
        <end position="71"/>
    </location>
</feature>
<reference evidence="3" key="1">
    <citation type="submission" date="2015-08" db="EMBL/GenBank/DDBJ databases">
        <title>Genome sequencing project for genomic taxonomy and phylogenomics of Bacillus-like bacteria.</title>
        <authorList>
            <person name="Liu B."/>
            <person name="Wang J."/>
            <person name="Zhu Y."/>
            <person name="Liu G."/>
            <person name="Chen Q."/>
            <person name="Chen Z."/>
            <person name="Lan J."/>
            <person name="Che J."/>
            <person name="Ge C."/>
            <person name="Shi H."/>
            <person name="Pan Z."/>
            <person name="Liu X."/>
        </authorList>
    </citation>
    <scope>NUCLEOTIDE SEQUENCE [LARGE SCALE GENOMIC DNA]</scope>
    <source>
        <strain evidence="3">FJAT-4402</strain>
    </source>
</reference>
<protein>
    <recommendedName>
        <fullName evidence="4">YgaB-like protein</fullName>
    </recommendedName>
</protein>
<dbReference type="Proteomes" id="UP000067625">
    <property type="component" value="Chromosome"/>
</dbReference>
<proteinExistence type="predicted"/>
<dbReference type="AlphaFoldDB" id="A0A0M3R8W9"/>
<evidence type="ECO:0000256" key="1">
    <source>
        <dbReference type="SAM" id="Coils"/>
    </source>
</evidence>
<keyword evidence="3" id="KW-1185">Reference proteome</keyword>
<accession>A0A0M3R8W9</accession>
<dbReference type="PATRIC" id="fig|1441095.3.peg.314"/>
<evidence type="ECO:0008006" key="4">
    <source>
        <dbReference type="Google" id="ProtNLM"/>
    </source>
</evidence>
<dbReference type="EMBL" id="CP012600">
    <property type="protein sequence ID" value="ALC80406.1"/>
    <property type="molecule type" value="Genomic_DNA"/>
</dbReference>
<evidence type="ECO:0000313" key="3">
    <source>
        <dbReference type="Proteomes" id="UP000067625"/>
    </source>
</evidence>
<keyword evidence="1" id="KW-0175">Coiled coil</keyword>
<dbReference type="RefSeq" id="WP_053602133.1">
    <property type="nucleotide sequence ID" value="NZ_CP012600.1"/>
</dbReference>
<evidence type="ECO:0000313" key="2">
    <source>
        <dbReference type="EMBL" id="ALC80406.1"/>
    </source>
</evidence>